<organism evidence="2 3">
    <name type="scientific">Hermetia illucens</name>
    <name type="common">Black soldier fly</name>
    <dbReference type="NCBI Taxonomy" id="343691"/>
    <lineage>
        <taxon>Eukaryota</taxon>
        <taxon>Metazoa</taxon>
        <taxon>Ecdysozoa</taxon>
        <taxon>Arthropoda</taxon>
        <taxon>Hexapoda</taxon>
        <taxon>Insecta</taxon>
        <taxon>Pterygota</taxon>
        <taxon>Neoptera</taxon>
        <taxon>Endopterygota</taxon>
        <taxon>Diptera</taxon>
        <taxon>Brachycera</taxon>
        <taxon>Stratiomyomorpha</taxon>
        <taxon>Stratiomyidae</taxon>
        <taxon>Hermetiinae</taxon>
        <taxon>Hermetia</taxon>
    </lineage>
</organism>
<feature type="region of interest" description="Disordered" evidence="1">
    <location>
        <begin position="222"/>
        <end position="272"/>
    </location>
</feature>
<keyword evidence="3" id="KW-1185">Reference proteome</keyword>
<sequence length="555" mass="62757">MAQSVYTKNDTGNGRIYQPGYETCLGQEYSDDQNCEESPNDPDGEYTICDGRDVAADRYFADNSDDDIPARYRHVRSEISRTEKNKVLSDASKFHPLNVASTTQHANRHTSASLYQNGYRNPPRYSLNEIGDYVDCNYPTLQKSPFYYSTAQDIGSGPPLTFAMKPPFRTECFLRRGYNPDVVRMGNLPPTYKRSTIGHNGLSNITFNNLRDTFKEQYDIDQRKQVPSRTSVPNRFQDQRSVATPRMAASEKRVPQRRTIISGPPPAVLRNENHSGISEKTMSSPRMATKHYQDGQNKNDQAKELKSRNNMLDNNANGQIKLYGSYANSYTYDELLQCKVQASPEKTPPDESDIEVKYKNKEFRENGLIKEAVYSVKDASYPESGIEPSSVCESSGSNGKDDGTSDEKICLPENPNICKIKNSARSGRSKGSSINKKHFNDLANLERSKCNVLSVIDDGLHRIEQSRNETICTPKSGKSTLVKSAHTYTCEDHGNEPNDKALACGVDIVRSDFINNMFKEYRGYHLENMKQEIKRIQYLDSLPEKWVKQKFSSAL</sequence>
<proteinExistence type="predicted"/>
<reference evidence="2 3" key="1">
    <citation type="submission" date="2020-11" db="EMBL/GenBank/DDBJ databases">
        <authorList>
            <person name="Wallbank WR R."/>
            <person name="Pardo Diaz C."/>
            <person name="Kozak K."/>
            <person name="Martin S."/>
            <person name="Jiggins C."/>
            <person name="Moest M."/>
            <person name="Warren A I."/>
            <person name="Generalovic N T."/>
            <person name="Byers J.R.P. K."/>
            <person name="Montejo-Kovacevich G."/>
            <person name="Yen C E."/>
        </authorList>
    </citation>
    <scope>NUCLEOTIDE SEQUENCE [LARGE SCALE GENOMIC DNA]</scope>
</reference>
<feature type="compositionally biased region" description="Polar residues" evidence="1">
    <location>
        <begin position="225"/>
        <end position="242"/>
    </location>
</feature>
<accession>A0A7R8YMN2</accession>
<feature type="region of interest" description="Disordered" evidence="1">
    <location>
        <begin position="384"/>
        <end position="406"/>
    </location>
</feature>
<evidence type="ECO:0000313" key="2">
    <source>
        <dbReference type="EMBL" id="CAD7078816.1"/>
    </source>
</evidence>
<evidence type="ECO:0000256" key="1">
    <source>
        <dbReference type="SAM" id="MobiDB-lite"/>
    </source>
</evidence>
<dbReference type="InParanoid" id="A0A7R8YMN2"/>
<dbReference type="EMBL" id="LR899009">
    <property type="protein sequence ID" value="CAD7078816.1"/>
    <property type="molecule type" value="Genomic_DNA"/>
</dbReference>
<dbReference type="OrthoDB" id="10620287at2759"/>
<dbReference type="AlphaFoldDB" id="A0A7R8YMN2"/>
<evidence type="ECO:0000313" key="3">
    <source>
        <dbReference type="Proteomes" id="UP000594454"/>
    </source>
</evidence>
<dbReference type="Proteomes" id="UP000594454">
    <property type="component" value="Chromosome 1"/>
</dbReference>
<protein>
    <submittedName>
        <fullName evidence="2">Uncharacterized protein</fullName>
    </submittedName>
</protein>
<name>A0A7R8YMN2_HERIL</name>
<gene>
    <name evidence="2" type="ORF">HERILL_LOCUS2065</name>
</gene>